<keyword evidence="2" id="KW-0472">Membrane</keyword>
<evidence type="ECO:0000256" key="2">
    <source>
        <dbReference type="SAM" id="Phobius"/>
    </source>
</evidence>
<protein>
    <submittedName>
        <fullName evidence="3">Uncharacterized protein</fullName>
    </submittedName>
</protein>
<proteinExistence type="predicted"/>
<sequence length="372" mass="37641">MSHHQPPPDQPPGEPSRPPGPPPAGPPSLDLPPVTPPPPPAADPPAASAPSDQPAEETADVPPTLPPPPPPPPPGHAPAAPGPEAAGPGRGRLIGLAVAAVVLVGAVIAGVLLLTGGDDDTSAVADRKPGASQDAEAGRDSEGGEGPEDADRPDAEPGTEDGGDGDRERDGDSPSQDPADRPGGQAPYELVLPEGLLDTYTLIAGEDGGLPTDTTGFDEAIDAMRVEGAQGTQGAYSTWDPSDPESLQDPSALESMEMLIVAGAWGVVQDPEASVDGFFAKLKTEQPADADGELQGTPQAMSPDGLDGAVMKCQIMSNVDFEGRAQETSLCVWADDSTVAVVMPIPMSGSRSLAEGAQLTADVRAELRVAAD</sequence>
<keyword evidence="4" id="KW-1185">Reference proteome</keyword>
<evidence type="ECO:0000313" key="4">
    <source>
        <dbReference type="Proteomes" id="UP000632289"/>
    </source>
</evidence>
<keyword evidence="2" id="KW-1133">Transmembrane helix</keyword>
<name>A0A927EW74_9ACTN</name>
<dbReference type="AlphaFoldDB" id="A0A927EW74"/>
<feature type="region of interest" description="Disordered" evidence="1">
    <location>
        <begin position="1"/>
        <end position="90"/>
    </location>
</feature>
<feature type="region of interest" description="Disordered" evidence="1">
    <location>
        <begin position="117"/>
        <end position="188"/>
    </location>
</feature>
<dbReference type="EMBL" id="JACXYU010000001">
    <property type="protein sequence ID" value="MBD3930738.1"/>
    <property type="molecule type" value="Genomic_DNA"/>
</dbReference>
<evidence type="ECO:0000313" key="3">
    <source>
        <dbReference type="EMBL" id="MBD3930738.1"/>
    </source>
</evidence>
<dbReference type="RefSeq" id="WP_191207978.1">
    <property type="nucleotide sequence ID" value="NZ_BAABKL010000039.1"/>
</dbReference>
<comment type="caution">
    <text evidence="3">The sequence shown here is derived from an EMBL/GenBank/DDBJ whole genome shotgun (WGS) entry which is preliminary data.</text>
</comment>
<organism evidence="3 4">
    <name type="scientific">Streptomyces chumphonensis</name>
    <dbReference type="NCBI Taxonomy" id="1214925"/>
    <lineage>
        <taxon>Bacteria</taxon>
        <taxon>Bacillati</taxon>
        <taxon>Actinomycetota</taxon>
        <taxon>Actinomycetes</taxon>
        <taxon>Kitasatosporales</taxon>
        <taxon>Streptomycetaceae</taxon>
        <taxon>Streptomyces</taxon>
    </lineage>
</organism>
<keyword evidence="2" id="KW-0812">Transmembrane</keyword>
<feature type="transmembrane region" description="Helical" evidence="2">
    <location>
        <begin position="93"/>
        <end position="114"/>
    </location>
</feature>
<gene>
    <name evidence="3" type="ORF">IF129_04050</name>
</gene>
<feature type="compositionally biased region" description="Low complexity" evidence="1">
    <location>
        <begin position="44"/>
        <end position="53"/>
    </location>
</feature>
<accession>A0A927EW74</accession>
<feature type="compositionally biased region" description="Pro residues" evidence="1">
    <location>
        <begin position="63"/>
        <end position="76"/>
    </location>
</feature>
<feature type="compositionally biased region" description="Pro residues" evidence="1">
    <location>
        <begin position="1"/>
        <end position="43"/>
    </location>
</feature>
<feature type="compositionally biased region" description="Low complexity" evidence="1">
    <location>
        <begin position="77"/>
        <end position="90"/>
    </location>
</feature>
<dbReference type="Proteomes" id="UP000632289">
    <property type="component" value="Unassembled WGS sequence"/>
</dbReference>
<evidence type="ECO:0000256" key="1">
    <source>
        <dbReference type="SAM" id="MobiDB-lite"/>
    </source>
</evidence>
<reference evidence="3" key="1">
    <citation type="submission" date="2020-09" db="EMBL/GenBank/DDBJ databases">
        <title>Secondary metabolite and genome analysis of marine Streptomyces chumphonensis KK1-2T.</title>
        <authorList>
            <person name="Phongsopitanun W."/>
            <person name="Kanchanasin P."/>
            <person name="Pittayakhajonwut P."/>
            <person name="Suwanborirux K."/>
            <person name="Tanasupawat S."/>
        </authorList>
    </citation>
    <scope>NUCLEOTIDE SEQUENCE</scope>
    <source>
        <strain evidence="3">KK1-2</strain>
    </source>
</reference>